<organism evidence="2 3">
    <name type="scientific">Natrinema saccharevitans</name>
    <dbReference type="NCBI Taxonomy" id="301967"/>
    <lineage>
        <taxon>Archaea</taxon>
        <taxon>Methanobacteriati</taxon>
        <taxon>Methanobacteriota</taxon>
        <taxon>Stenosarchaea group</taxon>
        <taxon>Halobacteria</taxon>
        <taxon>Halobacteriales</taxon>
        <taxon>Natrialbaceae</taxon>
        <taxon>Natrinema</taxon>
    </lineage>
</organism>
<keyword evidence="1" id="KW-0812">Transmembrane</keyword>
<keyword evidence="1" id="KW-1133">Transmembrane helix</keyword>
<dbReference type="RefSeq" id="WP_076144759.1">
    <property type="nucleotide sequence ID" value="NZ_LWLN01000001.1"/>
</dbReference>
<evidence type="ECO:0000313" key="2">
    <source>
        <dbReference type="EMBL" id="OLZ40583.1"/>
    </source>
</evidence>
<accession>A0A1S8AUS4</accession>
<dbReference type="STRING" id="301967.A6E15_06075"/>
<dbReference type="PROSITE" id="PS51318">
    <property type="entry name" value="TAT"/>
    <property type="match status" value="1"/>
</dbReference>
<proteinExistence type="predicted"/>
<feature type="transmembrane region" description="Helical" evidence="1">
    <location>
        <begin position="49"/>
        <end position="68"/>
    </location>
</feature>
<dbReference type="InterPro" id="IPR006311">
    <property type="entry name" value="TAT_signal"/>
</dbReference>
<keyword evidence="1" id="KW-0472">Membrane</keyword>
<comment type="caution">
    <text evidence="2">The sequence shown here is derived from an EMBL/GenBank/DDBJ whole genome shotgun (WGS) entry which is preliminary data.</text>
</comment>
<evidence type="ECO:0000313" key="3">
    <source>
        <dbReference type="Proteomes" id="UP000189370"/>
    </source>
</evidence>
<name>A0A1S8AUS4_9EURY</name>
<protein>
    <submittedName>
        <fullName evidence="2">Uncharacterized protein</fullName>
    </submittedName>
</protein>
<dbReference type="EMBL" id="LWLN01000001">
    <property type="protein sequence ID" value="OLZ40583.1"/>
    <property type="molecule type" value="Genomic_DNA"/>
</dbReference>
<dbReference type="AlphaFoldDB" id="A0A1S8AUS4"/>
<keyword evidence="3" id="KW-1185">Reference proteome</keyword>
<gene>
    <name evidence="2" type="ORF">A6E15_06075</name>
</gene>
<evidence type="ECO:0000256" key="1">
    <source>
        <dbReference type="SAM" id="Phobius"/>
    </source>
</evidence>
<dbReference type="Proteomes" id="UP000189370">
    <property type="component" value="Unassembled WGS sequence"/>
</dbReference>
<reference evidence="3" key="1">
    <citation type="submission" date="2016-04" db="EMBL/GenBank/DDBJ databases">
        <authorList>
            <person name="Chen S.-C."/>
            <person name="Lai M.-C."/>
        </authorList>
    </citation>
    <scope>NUCLEOTIDE SEQUENCE [LARGE SCALE GENOMIC DNA]</scope>
    <source>
        <strain evidence="3">AB14</strain>
    </source>
</reference>
<sequence length="77" mass="7383">MDSDSASRRSLLGLAGVASLCCLGTGGLVVGGTAAVAGGAAAGNASSGIVQLAVSLVTLGVIGIVLRFRTRCSDCET</sequence>